<sequence length="156" mass="17708">MKLLRNIVNAFLFIALFVFVSPSVWASGDHGNDHHADEHKMSDEKHMDHSEKKEEGGHGHHTIKKEAKPTFPEGTKQVVIDLSGPFCSRHPEEITASLKQLEGILDVEAFNRRDYVLIHFAPEKVAPKKMAEQINITKGSGWRCKGTVSTRRRTER</sequence>
<evidence type="ECO:0000313" key="2">
    <source>
        <dbReference type="EMBL" id="VAX33152.1"/>
    </source>
</evidence>
<reference evidence="2" key="1">
    <citation type="submission" date="2018-06" db="EMBL/GenBank/DDBJ databases">
        <authorList>
            <person name="Zhirakovskaya E."/>
        </authorList>
    </citation>
    <scope>NUCLEOTIDE SEQUENCE</scope>
</reference>
<gene>
    <name evidence="2" type="ORF">MNBD_NITROSPIRAE01-1523</name>
</gene>
<evidence type="ECO:0008006" key="3">
    <source>
        <dbReference type="Google" id="ProtNLM"/>
    </source>
</evidence>
<evidence type="ECO:0000256" key="1">
    <source>
        <dbReference type="SAM" id="MobiDB-lite"/>
    </source>
</evidence>
<dbReference type="EMBL" id="UOGF01000102">
    <property type="protein sequence ID" value="VAX33152.1"/>
    <property type="molecule type" value="Genomic_DNA"/>
</dbReference>
<feature type="region of interest" description="Disordered" evidence="1">
    <location>
        <begin position="31"/>
        <end position="70"/>
    </location>
</feature>
<organism evidence="2">
    <name type="scientific">hydrothermal vent metagenome</name>
    <dbReference type="NCBI Taxonomy" id="652676"/>
    <lineage>
        <taxon>unclassified sequences</taxon>
        <taxon>metagenomes</taxon>
        <taxon>ecological metagenomes</taxon>
    </lineage>
</organism>
<proteinExistence type="predicted"/>
<feature type="compositionally biased region" description="Basic and acidic residues" evidence="1">
    <location>
        <begin position="31"/>
        <end position="68"/>
    </location>
</feature>
<dbReference type="AlphaFoldDB" id="A0A3B1CXH1"/>
<accession>A0A3B1CXH1</accession>
<protein>
    <recommendedName>
        <fullName evidence="3">HMA domain-containing protein</fullName>
    </recommendedName>
</protein>
<name>A0A3B1CXH1_9ZZZZ</name>